<organism evidence="2 3">
    <name type="scientific">Candidatus Wallbacteria bacterium HGW-Wallbacteria-1</name>
    <dbReference type="NCBI Taxonomy" id="2013854"/>
    <lineage>
        <taxon>Bacteria</taxon>
        <taxon>Candidatus Walliibacteriota</taxon>
    </lineage>
</organism>
<reference evidence="2 3" key="1">
    <citation type="journal article" date="2017" name="ISME J.">
        <title>Potential for microbial H2 and metal transformations associated with novel bacteria and archaea in deep terrestrial subsurface sediments.</title>
        <authorList>
            <person name="Hernsdorf A.W."/>
            <person name="Amano Y."/>
            <person name="Miyakawa K."/>
            <person name="Ise K."/>
            <person name="Suzuki Y."/>
            <person name="Anantharaman K."/>
            <person name="Probst A."/>
            <person name="Burstein D."/>
            <person name="Thomas B.C."/>
            <person name="Banfield J.F."/>
        </authorList>
    </citation>
    <scope>NUCLEOTIDE SEQUENCE [LARGE SCALE GENOMIC DNA]</scope>
    <source>
        <strain evidence="2">HGW-Wallbacteria-1</strain>
    </source>
</reference>
<accession>A0A2N1PRK6</accession>
<dbReference type="Proteomes" id="UP000233256">
    <property type="component" value="Unassembled WGS sequence"/>
</dbReference>
<keyword evidence="1" id="KW-0812">Transmembrane</keyword>
<evidence type="ECO:0000256" key="1">
    <source>
        <dbReference type="SAM" id="Phobius"/>
    </source>
</evidence>
<name>A0A2N1PRK6_9BACT</name>
<evidence type="ECO:0000313" key="3">
    <source>
        <dbReference type="Proteomes" id="UP000233256"/>
    </source>
</evidence>
<comment type="caution">
    <text evidence="2">The sequence shown here is derived from an EMBL/GenBank/DDBJ whole genome shotgun (WGS) entry which is preliminary data.</text>
</comment>
<dbReference type="AlphaFoldDB" id="A0A2N1PRK6"/>
<keyword evidence="1" id="KW-0472">Membrane</keyword>
<proteinExistence type="predicted"/>
<evidence type="ECO:0000313" key="2">
    <source>
        <dbReference type="EMBL" id="PKK90975.1"/>
    </source>
</evidence>
<gene>
    <name evidence="2" type="ORF">CVV64_04180</name>
</gene>
<protein>
    <submittedName>
        <fullName evidence="2">Uncharacterized protein</fullName>
    </submittedName>
</protein>
<dbReference type="EMBL" id="PGXC01000003">
    <property type="protein sequence ID" value="PKK90975.1"/>
    <property type="molecule type" value="Genomic_DNA"/>
</dbReference>
<feature type="transmembrane region" description="Helical" evidence="1">
    <location>
        <begin position="21"/>
        <end position="41"/>
    </location>
</feature>
<keyword evidence="1" id="KW-1133">Transmembrane helix</keyword>
<sequence length="869" mass="94870">MKSNRVMMLSRTRLNNQNQSGIAIFVVLGIVGVLSVLGIFASKFSSSQKYQVVKSIADSQADYLLNAATEIAMVTAAKSANGGNYSSLSTSEKQASSLYYFGKPSQKQTAASNGDFELNYPSGSALQYTDAQINLASLANQIGAEVTNLSVSMEMDKAYSVGSSAGHQTVGVDTNPWMRGLTSKYVNEGTITPWVISMPTFSLVDLCTINLADVFEAIVGIPIPSEIGDKCKVNIGKMFQTATGIQLPVIKFSDIFQFFFPGMPSEFTIDLPALPLEQWSDQWPGISAPSGSGYNVRPDFTSEKYGLVKVATEMHFKSDRRIEFDRVMNAKIEFKVSDVQPVAPLYSFFIRNSNNDLNAEVFRETTNPITNLSGVGRRLFVNSMPSSFLGNVVGGIFGSGTLPPEPEFPGLVRVNGPSEYLVNASWFNMPRPLYNLPTAFREHSTLMIDYAKVPFTFKSTSVLITLGVAIAGVIKTAIEAAADPDVTIGQALLSKADDIIADSASNNWVWPPGALPYGIPVLPIFLPNPFDRGNTTFLFGEYSLSPTLWREIEGNVKLVKYQWCFWIFKGLLLAADQFLGFCPIPIPLVWTRVLKEDYTYSSQGIVKTIKNDIFNPPSGFTQNSGNTPFAPAKEGGVSYGATGPLNVQTDSTLDVPNLYDEEQYAKKCTRYYADVTAFETDFPNLLDTDGYFDCSGVIFIDCPSSSVSGLVLNFPPTSFSGDLKVKGKGIVVTPAALQITTNVIQGEWEAGLKKPLDTPANQALRAGTTLSLVSLAGPVKLQGTDNQVVEASIYGEEGIVCTARYPKIYGNLVVNKLDKALIAWEVVVNYRSSRTRTSLFSTRTDYGKFDPNRLHLAFGMKSETRYGRK</sequence>